<dbReference type="InterPro" id="IPR036890">
    <property type="entry name" value="HATPase_C_sf"/>
</dbReference>
<evidence type="ECO:0008006" key="3">
    <source>
        <dbReference type="Google" id="ProtNLM"/>
    </source>
</evidence>
<gene>
    <name evidence="1" type="ORF">GCM10012285_03510</name>
</gene>
<dbReference type="InterPro" id="IPR050267">
    <property type="entry name" value="Anti-sigma-factor_SerPK"/>
</dbReference>
<keyword evidence="2" id="KW-1185">Reference proteome</keyword>
<dbReference type="PANTHER" id="PTHR35526">
    <property type="entry name" value="ANTI-SIGMA-F FACTOR RSBW-RELATED"/>
    <property type="match status" value="1"/>
</dbReference>
<organism evidence="1 2">
    <name type="scientific">Streptomyces kronopolitis</name>
    <dbReference type="NCBI Taxonomy" id="1612435"/>
    <lineage>
        <taxon>Bacteria</taxon>
        <taxon>Bacillati</taxon>
        <taxon>Actinomycetota</taxon>
        <taxon>Actinomycetes</taxon>
        <taxon>Kitasatosporales</taxon>
        <taxon>Streptomycetaceae</taxon>
        <taxon>Streptomyces</taxon>
    </lineage>
</organism>
<sequence length="70" mass="7905">MTNAIRYGKGPIRLRMIRQATLICEVFDASSTAPHLRRARTFDEGGRGLLLVAQLANRWGTRHTREGKVI</sequence>
<accession>A0ABQ2IWC1</accession>
<evidence type="ECO:0000313" key="2">
    <source>
        <dbReference type="Proteomes" id="UP000600080"/>
    </source>
</evidence>
<dbReference type="CDD" id="cd16936">
    <property type="entry name" value="HATPase_RsbW-like"/>
    <property type="match status" value="1"/>
</dbReference>
<proteinExistence type="predicted"/>
<dbReference type="PANTHER" id="PTHR35526:SF3">
    <property type="entry name" value="ANTI-SIGMA-F FACTOR RSBW"/>
    <property type="match status" value="1"/>
</dbReference>
<evidence type="ECO:0000313" key="1">
    <source>
        <dbReference type="EMBL" id="GGN32921.1"/>
    </source>
</evidence>
<name>A0ABQ2IWC1_9ACTN</name>
<dbReference type="Gene3D" id="3.30.565.10">
    <property type="entry name" value="Histidine kinase-like ATPase, C-terminal domain"/>
    <property type="match status" value="1"/>
</dbReference>
<comment type="caution">
    <text evidence="1">The sequence shown here is derived from an EMBL/GenBank/DDBJ whole genome shotgun (WGS) entry which is preliminary data.</text>
</comment>
<reference evidence="2" key="1">
    <citation type="journal article" date="2019" name="Int. J. Syst. Evol. Microbiol.">
        <title>The Global Catalogue of Microorganisms (GCM) 10K type strain sequencing project: providing services to taxonomists for standard genome sequencing and annotation.</title>
        <authorList>
            <consortium name="The Broad Institute Genomics Platform"/>
            <consortium name="The Broad Institute Genome Sequencing Center for Infectious Disease"/>
            <person name="Wu L."/>
            <person name="Ma J."/>
        </authorList>
    </citation>
    <scope>NUCLEOTIDE SEQUENCE [LARGE SCALE GENOMIC DNA]</scope>
    <source>
        <strain evidence="2">CGMCC 4.7323</strain>
    </source>
</reference>
<dbReference type="Proteomes" id="UP000600080">
    <property type="component" value="Unassembled WGS sequence"/>
</dbReference>
<dbReference type="EMBL" id="BMND01000001">
    <property type="protein sequence ID" value="GGN32921.1"/>
    <property type="molecule type" value="Genomic_DNA"/>
</dbReference>
<protein>
    <recommendedName>
        <fullName evidence="3">ATP-binding protein</fullName>
    </recommendedName>
</protein>